<feature type="domain" description="PID" evidence="5">
    <location>
        <begin position="2040"/>
        <end position="2186"/>
    </location>
</feature>
<feature type="compositionally biased region" description="Acidic residues" evidence="4">
    <location>
        <begin position="1806"/>
        <end position="1815"/>
    </location>
</feature>
<dbReference type="PANTHER" id="PTHR12345:SF16">
    <property type="entry name" value="X11L, ISOFORM F-RELATED"/>
    <property type="match status" value="1"/>
</dbReference>
<feature type="region of interest" description="Disordered" evidence="4">
    <location>
        <begin position="846"/>
        <end position="875"/>
    </location>
</feature>
<evidence type="ECO:0000313" key="11">
    <source>
        <dbReference type="RefSeq" id="XP_049310188.1"/>
    </source>
</evidence>
<feature type="region of interest" description="Disordered" evidence="4">
    <location>
        <begin position="1395"/>
        <end position="1425"/>
    </location>
</feature>
<protein>
    <submittedName>
        <fullName evidence="8 9">Probable serine/threonine-protein kinase DDB_G0282963 isoform X1</fullName>
    </submittedName>
</protein>
<evidence type="ECO:0000313" key="18">
    <source>
        <dbReference type="RefSeq" id="XP_049310196.1"/>
    </source>
</evidence>
<keyword evidence="8 9" id="KW-0808">Transferase</keyword>
<evidence type="ECO:0000259" key="6">
    <source>
        <dbReference type="PROSITE" id="PS50106"/>
    </source>
</evidence>
<feature type="domain" description="PDZ" evidence="6">
    <location>
        <begin position="2221"/>
        <end position="2306"/>
    </location>
</feature>
<dbReference type="RefSeq" id="XP_049310189.1">
    <property type="nucleotide sequence ID" value="XM_049454232.1"/>
</dbReference>
<feature type="compositionally biased region" description="Basic and acidic residues" evidence="4">
    <location>
        <begin position="1565"/>
        <end position="1587"/>
    </location>
</feature>
<dbReference type="InterPro" id="IPR001478">
    <property type="entry name" value="PDZ"/>
</dbReference>
<reference evidence="8 9" key="1">
    <citation type="submission" date="2025-05" db="UniProtKB">
        <authorList>
            <consortium name="RefSeq"/>
        </authorList>
    </citation>
    <scope>IDENTIFICATION</scope>
    <source>
        <tissue evidence="8 9">Adult</tissue>
    </source>
</reference>
<feature type="compositionally biased region" description="Low complexity" evidence="4">
    <location>
        <begin position="347"/>
        <end position="360"/>
    </location>
</feature>
<keyword evidence="2" id="KW-0597">Phosphoprotein</keyword>
<feature type="compositionally biased region" description="Low complexity" evidence="4">
    <location>
        <begin position="1339"/>
        <end position="1370"/>
    </location>
</feature>
<dbReference type="Pfam" id="PF00595">
    <property type="entry name" value="PDZ"/>
    <property type="match status" value="2"/>
</dbReference>
<feature type="compositionally biased region" description="Low complexity" evidence="4">
    <location>
        <begin position="1740"/>
        <end position="1754"/>
    </location>
</feature>
<feature type="compositionally biased region" description="Low complexity" evidence="4">
    <location>
        <begin position="1056"/>
        <end position="1080"/>
    </location>
</feature>
<feature type="region of interest" description="Disordered" evidence="4">
    <location>
        <begin position="336"/>
        <end position="523"/>
    </location>
</feature>
<accession>A0ABM3JLT6</accession>
<dbReference type="CDD" id="cd01208">
    <property type="entry name" value="PTB_X11"/>
    <property type="match status" value="1"/>
</dbReference>
<feature type="compositionally biased region" description="Low complexity" evidence="4">
    <location>
        <begin position="1267"/>
        <end position="1279"/>
    </location>
</feature>
<dbReference type="RefSeq" id="XP_049310190.1">
    <property type="nucleotide sequence ID" value="XM_049454233.1"/>
</dbReference>
<evidence type="ECO:0000313" key="9">
    <source>
        <dbReference type="RefSeq" id="XP_049310186.1"/>
    </source>
</evidence>
<dbReference type="InterPro" id="IPR011993">
    <property type="entry name" value="PH-like_dom_sf"/>
</dbReference>
<feature type="compositionally biased region" description="Basic residues" evidence="4">
    <location>
        <begin position="474"/>
        <end position="484"/>
    </location>
</feature>
<feature type="compositionally biased region" description="Low complexity" evidence="4">
    <location>
        <begin position="1306"/>
        <end position="1321"/>
    </location>
</feature>
<dbReference type="CDD" id="cd06793">
    <property type="entry name" value="PDZ2_APBA1_3-like"/>
    <property type="match status" value="1"/>
</dbReference>
<keyword evidence="1" id="KW-0813">Transport</keyword>
<dbReference type="SUPFAM" id="SSF50156">
    <property type="entry name" value="PDZ domain-like"/>
    <property type="match status" value="2"/>
</dbReference>
<dbReference type="RefSeq" id="XP_049310192.1">
    <property type="nucleotide sequence ID" value="XM_049454235.1"/>
</dbReference>
<feature type="region of interest" description="Disordered" evidence="4">
    <location>
        <begin position="1622"/>
        <end position="1686"/>
    </location>
</feature>
<dbReference type="SUPFAM" id="SSF50729">
    <property type="entry name" value="PH domain-like"/>
    <property type="match status" value="1"/>
</dbReference>
<feature type="compositionally biased region" description="Polar residues" evidence="4">
    <location>
        <begin position="268"/>
        <end position="292"/>
    </location>
</feature>
<dbReference type="Gene3D" id="2.30.29.30">
    <property type="entry name" value="Pleckstrin-homology domain (PH domain)/Phosphotyrosine-binding domain (PTB)"/>
    <property type="match status" value="1"/>
</dbReference>
<feature type="compositionally biased region" description="Polar residues" evidence="4">
    <location>
        <begin position="1590"/>
        <end position="1600"/>
    </location>
</feature>
<feature type="region of interest" description="Disordered" evidence="4">
    <location>
        <begin position="1"/>
        <end position="232"/>
    </location>
</feature>
<evidence type="ECO:0000259" key="5">
    <source>
        <dbReference type="PROSITE" id="PS01179"/>
    </source>
</evidence>
<gene>
    <name evidence="8 9 10 11 12 13 14 15 16 17 18" type="primary">LOC105229813</name>
</gene>
<proteinExistence type="predicted"/>
<feature type="compositionally biased region" description="Low complexity" evidence="4">
    <location>
        <begin position="16"/>
        <end position="90"/>
    </location>
</feature>
<dbReference type="RefSeq" id="XP_049310195.1">
    <property type="nucleotide sequence ID" value="XM_049454238.1"/>
</dbReference>
<dbReference type="InterPro" id="IPR006020">
    <property type="entry name" value="PTB/PI_dom"/>
</dbReference>
<feature type="compositionally biased region" description="Low complexity" evidence="4">
    <location>
        <begin position="2011"/>
        <end position="2020"/>
    </location>
</feature>
<evidence type="ECO:0000313" key="16">
    <source>
        <dbReference type="RefSeq" id="XP_049310193.1"/>
    </source>
</evidence>
<evidence type="ECO:0000313" key="12">
    <source>
        <dbReference type="RefSeq" id="XP_049310189.1"/>
    </source>
</evidence>
<dbReference type="GeneID" id="105229813"/>
<feature type="compositionally biased region" description="Polar residues" evidence="4">
    <location>
        <begin position="846"/>
        <end position="857"/>
    </location>
</feature>
<feature type="compositionally biased region" description="Low complexity" evidence="4">
    <location>
        <begin position="98"/>
        <end position="127"/>
    </location>
</feature>
<feature type="compositionally biased region" description="Acidic residues" evidence="4">
    <location>
        <begin position="1229"/>
        <end position="1249"/>
    </location>
</feature>
<feature type="compositionally biased region" description="Gly residues" evidence="4">
    <location>
        <begin position="1954"/>
        <end position="1968"/>
    </location>
</feature>
<dbReference type="RefSeq" id="XP_049310187.1">
    <property type="nucleotide sequence ID" value="XM_049454230.1"/>
</dbReference>
<evidence type="ECO:0000313" key="14">
    <source>
        <dbReference type="RefSeq" id="XP_049310191.1"/>
    </source>
</evidence>
<feature type="compositionally biased region" description="Polar residues" evidence="4">
    <location>
        <begin position="1010"/>
        <end position="1026"/>
    </location>
</feature>
<dbReference type="InterPro" id="IPR051230">
    <property type="entry name" value="APP-Binding"/>
</dbReference>
<feature type="domain" description="PDZ" evidence="6">
    <location>
        <begin position="2312"/>
        <end position="2388"/>
    </location>
</feature>
<dbReference type="Gene3D" id="2.30.42.10">
    <property type="match status" value="2"/>
</dbReference>
<evidence type="ECO:0000313" key="17">
    <source>
        <dbReference type="RefSeq" id="XP_049310195.1"/>
    </source>
</evidence>
<keyword evidence="8 9" id="KW-0418">Kinase</keyword>
<evidence type="ECO:0000313" key="7">
    <source>
        <dbReference type="Proteomes" id="UP001652620"/>
    </source>
</evidence>
<dbReference type="PANTHER" id="PTHR12345">
    <property type="entry name" value="SYNTENIN RELATED"/>
    <property type="match status" value="1"/>
</dbReference>
<dbReference type="RefSeq" id="XP_049310191.1">
    <property type="nucleotide sequence ID" value="XM_049454234.1"/>
</dbReference>
<feature type="compositionally biased region" description="Basic and acidic residues" evidence="4">
    <location>
        <begin position="1816"/>
        <end position="1842"/>
    </location>
</feature>
<evidence type="ECO:0000313" key="15">
    <source>
        <dbReference type="RefSeq" id="XP_049310192.1"/>
    </source>
</evidence>
<keyword evidence="7" id="KW-1185">Reference proteome</keyword>
<feature type="compositionally biased region" description="Polar residues" evidence="4">
    <location>
        <begin position="610"/>
        <end position="620"/>
    </location>
</feature>
<dbReference type="CDD" id="cd06720">
    <property type="entry name" value="PDZ1_APBA1_3-like"/>
    <property type="match status" value="1"/>
</dbReference>
<feature type="region of interest" description="Disordered" evidence="4">
    <location>
        <begin position="1209"/>
        <end position="1370"/>
    </location>
</feature>
<dbReference type="GO" id="GO:0016301">
    <property type="term" value="F:kinase activity"/>
    <property type="evidence" value="ECO:0007669"/>
    <property type="project" value="UniProtKB-KW"/>
</dbReference>
<dbReference type="PROSITE" id="PS50106">
    <property type="entry name" value="PDZ"/>
    <property type="match status" value="2"/>
</dbReference>
<dbReference type="RefSeq" id="XP_049310186.1">
    <property type="nucleotide sequence ID" value="XM_049454229.1"/>
</dbReference>
<feature type="region of interest" description="Disordered" evidence="4">
    <location>
        <begin position="744"/>
        <end position="795"/>
    </location>
</feature>
<feature type="compositionally biased region" description="Low complexity" evidence="4">
    <location>
        <begin position="180"/>
        <end position="201"/>
    </location>
</feature>
<dbReference type="SMART" id="SM00228">
    <property type="entry name" value="PDZ"/>
    <property type="match status" value="2"/>
</dbReference>
<feature type="compositionally biased region" description="Basic and acidic residues" evidence="4">
    <location>
        <begin position="744"/>
        <end position="790"/>
    </location>
</feature>
<feature type="compositionally biased region" description="Low complexity" evidence="4">
    <location>
        <begin position="659"/>
        <end position="675"/>
    </location>
</feature>
<feature type="compositionally biased region" description="Polar residues" evidence="4">
    <location>
        <begin position="155"/>
        <end position="166"/>
    </location>
</feature>
<feature type="compositionally biased region" description="Low complexity" evidence="4">
    <location>
        <begin position="1943"/>
        <end position="1953"/>
    </location>
</feature>
<dbReference type="InterPro" id="IPR036034">
    <property type="entry name" value="PDZ_sf"/>
</dbReference>
<feature type="region of interest" description="Disordered" evidence="4">
    <location>
        <begin position="1940"/>
        <end position="1968"/>
    </location>
</feature>
<feature type="compositionally biased region" description="Polar residues" evidence="4">
    <location>
        <begin position="361"/>
        <end position="371"/>
    </location>
</feature>
<feature type="compositionally biased region" description="Polar residues" evidence="4">
    <location>
        <begin position="1677"/>
        <end position="1686"/>
    </location>
</feature>
<feature type="region of interest" description="Disordered" evidence="4">
    <location>
        <begin position="1740"/>
        <end position="1860"/>
    </location>
</feature>
<feature type="region of interest" description="Disordered" evidence="4">
    <location>
        <begin position="593"/>
        <end position="675"/>
    </location>
</feature>
<feature type="region of interest" description="Disordered" evidence="4">
    <location>
        <begin position="1872"/>
        <end position="1908"/>
    </location>
</feature>
<dbReference type="SMART" id="SM00462">
    <property type="entry name" value="PTB"/>
    <property type="match status" value="1"/>
</dbReference>
<dbReference type="RefSeq" id="XP_049310196.1">
    <property type="nucleotide sequence ID" value="XM_049454239.1"/>
</dbReference>
<evidence type="ECO:0000256" key="4">
    <source>
        <dbReference type="SAM" id="MobiDB-lite"/>
    </source>
</evidence>
<evidence type="ECO:0000256" key="2">
    <source>
        <dbReference type="ARBA" id="ARBA00022553"/>
    </source>
</evidence>
<evidence type="ECO:0000313" key="8">
    <source>
        <dbReference type="RefSeq" id="XP_049310185.1"/>
    </source>
</evidence>
<feature type="compositionally biased region" description="Gly residues" evidence="4">
    <location>
        <begin position="1994"/>
        <end position="2010"/>
    </location>
</feature>
<name>A0ABM3JLT6_BACDO</name>
<evidence type="ECO:0000313" key="13">
    <source>
        <dbReference type="RefSeq" id="XP_049310190.1"/>
    </source>
</evidence>
<dbReference type="PROSITE" id="PS01179">
    <property type="entry name" value="PID"/>
    <property type="match status" value="1"/>
</dbReference>
<organism evidence="7 11">
    <name type="scientific">Bactrocera dorsalis</name>
    <name type="common">Oriental fruit fly</name>
    <name type="synonym">Dacus dorsalis</name>
    <dbReference type="NCBI Taxonomy" id="27457"/>
    <lineage>
        <taxon>Eukaryota</taxon>
        <taxon>Metazoa</taxon>
        <taxon>Ecdysozoa</taxon>
        <taxon>Arthropoda</taxon>
        <taxon>Hexapoda</taxon>
        <taxon>Insecta</taxon>
        <taxon>Pterygota</taxon>
        <taxon>Neoptera</taxon>
        <taxon>Endopterygota</taxon>
        <taxon>Diptera</taxon>
        <taxon>Brachycera</taxon>
        <taxon>Muscomorpha</taxon>
        <taxon>Tephritoidea</taxon>
        <taxon>Tephritidae</taxon>
        <taxon>Bactrocera</taxon>
        <taxon>Bactrocera</taxon>
    </lineage>
</organism>
<feature type="compositionally biased region" description="Polar residues" evidence="4">
    <location>
        <begin position="977"/>
        <end position="997"/>
    </location>
</feature>
<evidence type="ECO:0000256" key="3">
    <source>
        <dbReference type="ARBA" id="ARBA00022737"/>
    </source>
</evidence>
<evidence type="ECO:0000256" key="1">
    <source>
        <dbReference type="ARBA" id="ARBA00022448"/>
    </source>
</evidence>
<feature type="compositionally biased region" description="Polar residues" evidence="4">
    <location>
        <begin position="1103"/>
        <end position="1124"/>
    </location>
</feature>
<feature type="region of interest" description="Disordered" evidence="4">
    <location>
        <begin position="1551"/>
        <end position="1601"/>
    </location>
</feature>
<dbReference type="RefSeq" id="XP_049310193.1">
    <property type="nucleotide sequence ID" value="XM_049454236.1"/>
</dbReference>
<dbReference type="Proteomes" id="UP001652620">
    <property type="component" value="Chromosome 4"/>
</dbReference>
<dbReference type="RefSeq" id="XP_049310185.1">
    <property type="nucleotide sequence ID" value="XM_049454228.1"/>
</dbReference>
<dbReference type="Pfam" id="PF00640">
    <property type="entry name" value="PID"/>
    <property type="match status" value="1"/>
</dbReference>
<feature type="region of interest" description="Disordered" evidence="4">
    <location>
        <begin position="961"/>
        <end position="1124"/>
    </location>
</feature>
<evidence type="ECO:0000313" key="10">
    <source>
        <dbReference type="RefSeq" id="XP_049310187.1"/>
    </source>
</evidence>
<dbReference type="RefSeq" id="XP_049310188.1">
    <property type="nucleotide sequence ID" value="XM_049454231.1"/>
</dbReference>
<feature type="compositionally biased region" description="Acidic residues" evidence="4">
    <location>
        <begin position="961"/>
        <end position="974"/>
    </location>
</feature>
<feature type="region of interest" description="Disordered" evidence="4">
    <location>
        <begin position="1994"/>
        <end position="2030"/>
    </location>
</feature>
<keyword evidence="3" id="KW-0677">Repeat</keyword>
<feature type="compositionally biased region" description="Polar residues" evidence="4">
    <location>
        <begin position="485"/>
        <end position="505"/>
    </location>
</feature>
<feature type="region of interest" description="Disordered" evidence="4">
    <location>
        <begin position="263"/>
        <end position="300"/>
    </location>
</feature>
<feature type="compositionally biased region" description="Low complexity" evidence="4">
    <location>
        <begin position="507"/>
        <end position="522"/>
    </location>
</feature>
<feature type="compositionally biased region" description="Polar residues" evidence="4">
    <location>
        <begin position="1293"/>
        <end position="1305"/>
    </location>
</feature>
<sequence>MVSTTTTTTIAAGQPTSSSNHHSHHQQLQQQQQQQQQSAAAATLGSTTANTTATANNSNYQRSTSQQQNQQQQHQQQQQHTQSYYHPSSSAAQHSYYNSLALNGVGGNSNNNNSNSSRHSNNKSRVSTKTAGALSTGDNVTGQESVVVVGDHNTTHQQTRPSPTSYNGGGSGNAIDDSQPSSNSSSATPTTTTTVTATTTNKLTRTLEEETASVEPQPQSHETTSDTKSPTTTTAATVNLSQALLSSSPPLLNDQISLLFPKCRPRQLSPNGSQPTISRNSSIPSKSQSQEHSAAYKQRVSSTFDRDIVYGESAESTRAASQPSPQPPVNYYKSVNIITQSPPPPSTSSVSSESLSSVTPRISTNPFLSHNDSVEEKPLTRATRTQHKFGDEDKGNASGRRTRNDKRHEGHYSDVVDDDDILNDSAHIEDEELPVPSYPPTFYYHTETKHSQGPTRQRHHQTGDNSNSYEMPRKRASYGSHHHPSQQSYGHFTNSSTQSQLQHKQSNNHNGANAAAGNLNQNPFIKDGNYWDTVRHGNTSEVQADNADARLQSHYNELADAEEPHDMGTPMGTQSSGFGPTASTTGPIATAAHMSSVRRSYHQQQQQQQPYTNSSYNMPTRQHHQQQQHISRLGRNTMEAPTGEQYAETTSKRGYHAKQQQMQRQQQQQQHNSLQAVQDSCAEGLTPLASHYLYGSKTSLDQQQHVISVSDNSILVEREIRERDREQREQRKVAAAYGEWEREREREREWERERERERDREREQRGRDKEKGREREKEREYEREQVRCRDPYPVGSEHYQAVKHRNSMKNSNVADTNGHNNVANNGEMVVFDDITESWQNLRVTTDTSAPTISPASTRQQLQQQEHHRQPPSLTLVDDNKEDYAEEDLNDQHGVVEVTGSHNTSNNNTSIMYKDHPKRYLDRSSYTMRAVETRHGIIEYEGSPRRIGGQAVVVVPAGVEDEAEASSAAEEEVEADATGSNAQQTHSQQQLTKTATTINASNNGGGGGSSQHTNATTTTHNSPQQQYPARPGFPQRIISPPRESTPPIALLSHSNSKHQQQQQQQDYQQPQTLPQRQSSPPTTCTLDNNAEDTSNDVSEIGTISDLTTPEAISTSGIPTTPTFTIESPAVNASNTTTMPPSASNAACKPLTAIGSSAFSIPTKSSTFDYLYEFSETRKVLEEFFKCPSMDDRPIENGSDVDSVDIQYEFHSNLGHGDDDELDSPSNVNIDADDDEDDEDEEDDDDDDDDGLMGVDMDGIQPQQHHHQLQQQHNNQMRQLQTTIQQRSNQRETQIHLQTSPTPTLYRQQQSQQQQQQHYLQQQPPQPLQTAQDSRQRKTQSQRQQQQQQQQQLNNSSNNSNSNSNNYNNSTNAHRRRFTASPLMRDFDFFLDSASRSSGEQLDQQDGVNHNQLDTPSTYRYSPETTDYDSNCGDLDSLSGEINGVSTSCSNYTKYYASSMPVLEDGLSSGHTSDTENQNNLNNNLQQPSAAIHHNPIGSGGISMLMDMKRLSTNNSINSMNNLTISTTDGGGGGVGGEPRNNSISSNIMHDTTYLHKNDSPTSALGMHEDSGRESVRSSTKRDGRERELLGQSPTSNSNNKVFKNIDPELDSLYSISIFHRPDMVQMTPPPPAPAPHRKPNILSPEPEILQPTPYKDNNSHGAPPPSTTSPINALGTALGSNSGSGVTSVASAISSTLNRNKLHSTQHQSGSSSNAPSVLNNALRATNQSHTQTQLLPTTQTLPSTQSQAQSQTQSQPPPPPIPERSMPRTPSPVMNSPVWLPRHLDNSANKSLLASSPGHHSKNLSADEDDVDTDLETDRLLGHQRLDDQGYYDENKSWESRKPRSSLLSKISPKQMASTKTRNGYNALLSTMPEIPPPIPPKNSTSKLLDIDGSMSSSEHSDKSPLKSIDVQDCVVGMGSPGGSDGSACISANSKKEHDLSTINSNGLANSGGSNSGSGSGSGSGTGSGGVGGGIGLLGTGNANGSVGGNVSGNGSGVGVGGSGSGGGGHSSSAGSNSTSGEKKVKKSKNKEGGAVLIEGVLFRAKYLGSTQLVCEGQPTKSTRMMQAEEAVSRIKAPDGDVQPSTEVDLFISTEKIMVLNTDLKEIMMDHALRTISYIADIGDLVVLMARRRFVPQDIDDAPKPNRTPKMICHVFESDEAQFIAQSIGQAFQVAYMEFLKANGIEDHSFVKEMDYQEVLNSQEIFGDELEIFAKKELQKEVVVPKAKGEILGVVIVESGWGSMLPTVVIANLMSSGAAARCGQLNIGDQLIAINGLSLVGLPLSTCQTYIKNTKNQTVVKFTVVPCAPVVEVKIKRPNTKYQLGFSVQNGVICSLLRGGIAERGGVRVGHRIIEINNQSVVAVPHEKIVNLLATSVGEILMKTMPTSMFRLLTGQENPIYI</sequence>